<feature type="region of interest" description="Disordered" evidence="1">
    <location>
        <begin position="69"/>
        <end position="91"/>
    </location>
</feature>
<dbReference type="EMBL" id="GBRD01007986">
    <property type="protein sequence ID" value="JAG57835.1"/>
    <property type="molecule type" value="Transcribed_RNA"/>
</dbReference>
<dbReference type="AlphaFoldDB" id="A0A0A9YDF9"/>
<keyword evidence="2" id="KW-1133">Transmembrane helix</keyword>
<keyword evidence="2" id="KW-0472">Membrane</keyword>
<reference evidence="3" key="1">
    <citation type="journal article" date="2014" name="PLoS ONE">
        <title>Transcriptome-Based Identification of ABC Transporters in the Western Tarnished Plant Bug Lygus hesperus.</title>
        <authorList>
            <person name="Hull J.J."/>
            <person name="Chaney K."/>
            <person name="Geib S.M."/>
            <person name="Fabrick J.A."/>
            <person name="Brent C.S."/>
            <person name="Walsh D."/>
            <person name="Lavine L.C."/>
        </authorList>
    </citation>
    <scope>NUCLEOTIDE SEQUENCE</scope>
</reference>
<sequence length="167" mass="19068">MSTDAKPSKKDCEEFAAALGKPKASLKDKIPLGALAKKSKDDESNKKKYTLKDRINDIKTGFAEISKNMKDKRSQKKTVGAVDSSKAGGPGKQVMSSRRMVYPYTLSAKLAQFPYRYYFDNCWYFRYTVFAVVASVPLFMYFGAKRHSPSNVAEWKEKRREMFTPHH</sequence>
<evidence type="ECO:0000313" key="3">
    <source>
        <dbReference type="EMBL" id="JAG29666.1"/>
    </source>
</evidence>
<evidence type="ECO:0000256" key="1">
    <source>
        <dbReference type="SAM" id="MobiDB-lite"/>
    </source>
</evidence>
<reference evidence="4" key="3">
    <citation type="submission" date="2014-09" db="EMBL/GenBank/DDBJ databases">
        <authorList>
            <person name="Magalhaes I.L.F."/>
            <person name="Oliveira U."/>
            <person name="Santos F.R."/>
            <person name="Vidigal T.H.D.A."/>
            <person name="Brescovit A.D."/>
            <person name="Santos A.J."/>
        </authorList>
    </citation>
    <scope>NUCLEOTIDE SEQUENCE</scope>
</reference>
<organism evidence="3">
    <name type="scientific">Lygus hesperus</name>
    <name type="common">Western plant bug</name>
    <dbReference type="NCBI Taxonomy" id="30085"/>
    <lineage>
        <taxon>Eukaryota</taxon>
        <taxon>Metazoa</taxon>
        <taxon>Ecdysozoa</taxon>
        <taxon>Arthropoda</taxon>
        <taxon>Hexapoda</taxon>
        <taxon>Insecta</taxon>
        <taxon>Pterygota</taxon>
        <taxon>Neoptera</taxon>
        <taxon>Paraneoptera</taxon>
        <taxon>Hemiptera</taxon>
        <taxon>Heteroptera</taxon>
        <taxon>Panheteroptera</taxon>
        <taxon>Cimicomorpha</taxon>
        <taxon>Miridae</taxon>
        <taxon>Mirini</taxon>
        <taxon>Lygus</taxon>
    </lineage>
</organism>
<proteinExistence type="predicted"/>
<feature type="transmembrane region" description="Helical" evidence="2">
    <location>
        <begin position="124"/>
        <end position="142"/>
    </location>
</feature>
<gene>
    <name evidence="3" type="primary">STE20</name>
    <name evidence="3" type="ORF">CM83_100199</name>
</gene>
<dbReference type="GO" id="GO:0016301">
    <property type="term" value="F:kinase activity"/>
    <property type="evidence" value="ECO:0007669"/>
    <property type="project" value="UniProtKB-KW"/>
</dbReference>
<reference evidence="3" key="2">
    <citation type="submission" date="2014-07" db="EMBL/GenBank/DDBJ databases">
        <authorList>
            <person name="Hull J."/>
        </authorList>
    </citation>
    <scope>NUCLEOTIDE SEQUENCE</scope>
</reference>
<keyword evidence="3" id="KW-0808">Transferase</keyword>
<name>A0A0A9YDF9_LYGHE</name>
<protein>
    <submittedName>
        <fullName evidence="3">Serine/threonine-protein kinase STE20</fullName>
    </submittedName>
</protein>
<evidence type="ECO:0000313" key="4">
    <source>
        <dbReference type="EMBL" id="JAG57835.1"/>
    </source>
</evidence>
<accession>A0A0A9YDF9</accession>
<keyword evidence="2" id="KW-0812">Transmembrane</keyword>
<dbReference type="EMBL" id="GBHO01013938">
    <property type="protein sequence ID" value="JAG29666.1"/>
    <property type="molecule type" value="Transcribed_RNA"/>
</dbReference>
<evidence type="ECO:0000256" key="2">
    <source>
        <dbReference type="SAM" id="Phobius"/>
    </source>
</evidence>
<keyword evidence="3" id="KW-0418">Kinase</keyword>